<dbReference type="SMART" id="SM00327">
    <property type="entry name" value="VWA"/>
    <property type="match status" value="3"/>
</dbReference>
<feature type="chain" id="PRO_5044211938" description="VWFA domain-containing protein" evidence="7">
    <location>
        <begin position="41"/>
        <end position="1094"/>
    </location>
</feature>
<keyword evidence="10" id="KW-1185">Reference proteome</keyword>
<evidence type="ECO:0000256" key="2">
    <source>
        <dbReference type="ARBA" id="ARBA00022525"/>
    </source>
</evidence>
<sequence length="1094" mass="116457">MKNICVLTNFPLYYLLLQAWRNTAMKSVAVLMCCLAATLSQQPGRLDPHNDPKIHEGPGPHTHTHTEIITIIRNWTHEDVHPPPPPPSPCDKVTECPIDLYFVMDSSESIALQQPPPGSLVKKVADWTREFALRLREEVYNRQVKISWFLGGLHFSQTQELISEITSRENFVRKMDGIDWLKSYLGKGTYTDCALDKMSEEMQRHDLRGHNSVRFAVVVTDGHVTGAPCGGIKVSAERARDQRISLFSVAASKVVDEAGMELIASSPAGVYRSNYMAVNVTDLNTCHSPPCDAPTGKIVTSSINQMINAMKYQAYLQCSKLQCLELPGPPGLKGNRGLKGTKGGVGLAGAKGTKGKQGDSGIEGGIGPAGHKGVIGLKGEKGEFGSDGTKGASGGHGRNGTDGQKGKIGRIGTYGCKGDPGERGPDGYPGSAGDMGLAGVNGEKGDPGHNGKPGPTGPLGEAGPPSYPGSPGIPGSPGRKGIPGLNGEPGPKSQPGRPGDPGLKGLNGPGGPKGGKGEPGLQGKPGLHGDLGPKGSKGGPGLPGPRGHQGDNGPDGQIGTAGEPGDPGQIGPHGDRGPQGDKGRDGFNYPGLRGETGAIGDNGRPGPWGSRGNCGNKGEAGMKGPNGEPGHPGQQGVNGRRGSRGGPGAPGNPGPEGDPGLSDCDVMSYIRETCGCCDCEKRCGALDIVFVIDSSESVGLTNFTLEKNFVINTINRLGSMATHPHSETGTRVGVVQYSHNGTFEAIRLNDSNIDSISAFKVAVKNLQWIAGGTWTPSALKFAYDHLIRDSRRTRAKVSVVVITDGRFDPRDDDSLLTYLCDDPSVDVNAIGVGDMFGREGQHESLESIACQRHDRVTGMTRFADLVADNFIDRMESVLCPEPVIVCPDLPCVTEPEVAQCIDRPVDLVFLLDGSERLGHENFNQVRDFVQHLANHLTLAQDKNDRQGARMALLQYGGEAEHHLAFHMTHDLPSILEGLASMDYHDMSSSMVGAAISHSVDHVLTRLNVRQTRHHAELNFVFITDGVTGRKGLEEGVDAMRNNQAVSTVIAMGTDVEQEVLEKLALKDQYAIFKGTDFYELNKHSFLDRFHQWVC</sequence>
<accession>A0AAZ3S4X6</accession>
<dbReference type="Pfam" id="PF01391">
    <property type="entry name" value="Collagen"/>
    <property type="match status" value="2"/>
</dbReference>
<keyword evidence="5" id="KW-0130">Cell adhesion</keyword>
<dbReference type="PROSITE" id="PS50234">
    <property type="entry name" value="VWFA"/>
    <property type="match status" value="3"/>
</dbReference>
<dbReference type="GO" id="GO:0007155">
    <property type="term" value="P:cell adhesion"/>
    <property type="evidence" value="ECO:0007669"/>
    <property type="project" value="UniProtKB-KW"/>
</dbReference>
<reference evidence="9" key="2">
    <citation type="submission" date="2025-08" db="UniProtKB">
        <authorList>
            <consortium name="Ensembl"/>
        </authorList>
    </citation>
    <scope>IDENTIFICATION</scope>
</reference>
<feature type="compositionally biased region" description="Gly residues" evidence="6">
    <location>
        <begin position="505"/>
        <end position="520"/>
    </location>
</feature>
<feature type="compositionally biased region" description="Low complexity" evidence="6">
    <location>
        <begin position="521"/>
        <end position="534"/>
    </location>
</feature>
<reference evidence="9" key="3">
    <citation type="submission" date="2025-09" db="UniProtKB">
        <authorList>
            <consortium name="Ensembl"/>
        </authorList>
    </citation>
    <scope>IDENTIFICATION</scope>
</reference>
<evidence type="ECO:0000313" key="10">
    <source>
        <dbReference type="Proteomes" id="UP000694402"/>
    </source>
</evidence>
<dbReference type="Ensembl" id="ENSOTST00005115752.1">
    <property type="protein sequence ID" value="ENSOTSP00005148097.1"/>
    <property type="gene ID" value="ENSOTSG00005021942.2"/>
</dbReference>
<organism evidence="9 10">
    <name type="scientific">Oncorhynchus tshawytscha</name>
    <name type="common">Chinook salmon</name>
    <name type="synonym">Salmo tshawytscha</name>
    <dbReference type="NCBI Taxonomy" id="74940"/>
    <lineage>
        <taxon>Eukaryota</taxon>
        <taxon>Metazoa</taxon>
        <taxon>Chordata</taxon>
        <taxon>Craniata</taxon>
        <taxon>Vertebrata</taxon>
        <taxon>Euteleostomi</taxon>
        <taxon>Actinopterygii</taxon>
        <taxon>Neopterygii</taxon>
        <taxon>Teleostei</taxon>
        <taxon>Protacanthopterygii</taxon>
        <taxon>Salmoniformes</taxon>
        <taxon>Salmonidae</taxon>
        <taxon>Salmoninae</taxon>
        <taxon>Oncorhynchus</taxon>
    </lineage>
</organism>
<dbReference type="PRINTS" id="PR00453">
    <property type="entry name" value="VWFADOMAIN"/>
</dbReference>
<dbReference type="FunFam" id="3.40.50.410:FF:000027">
    <property type="entry name" value="collagen alpha-2(VI) chain isoform X1"/>
    <property type="match status" value="1"/>
</dbReference>
<gene>
    <name evidence="9" type="primary">LOC112224903</name>
</gene>
<dbReference type="InterPro" id="IPR036465">
    <property type="entry name" value="vWFA_dom_sf"/>
</dbReference>
<reference evidence="10" key="1">
    <citation type="journal article" date="2018" name="PLoS ONE">
        <title>Chinook salmon (Oncorhynchus tshawytscha) genome and transcriptome.</title>
        <authorList>
            <person name="Christensen K.A."/>
            <person name="Leong J.S."/>
            <person name="Sakhrani D."/>
            <person name="Biagi C.A."/>
            <person name="Minkley D.R."/>
            <person name="Withler R.E."/>
            <person name="Rondeau E.B."/>
            <person name="Koop B.F."/>
            <person name="Devlin R.H."/>
        </authorList>
    </citation>
    <scope>NUCLEOTIDE SEQUENCE [LARGE SCALE GENOMIC DNA]</scope>
</reference>
<keyword evidence="7" id="KW-0732">Signal</keyword>
<keyword evidence="2" id="KW-0964">Secreted</keyword>
<feature type="domain" description="VWFA" evidence="8">
    <location>
        <begin position="687"/>
        <end position="874"/>
    </location>
</feature>
<dbReference type="PANTHER" id="PTHR24020">
    <property type="entry name" value="COLLAGEN ALPHA"/>
    <property type="match status" value="1"/>
</dbReference>
<evidence type="ECO:0000259" key="8">
    <source>
        <dbReference type="PROSITE" id="PS50234"/>
    </source>
</evidence>
<dbReference type="Pfam" id="PF00092">
    <property type="entry name" value="VWA"/>
    <property type="match status" value="3"/>
</dbReference>
<feature type="compositionally biased region" description="Basic and acidic residues" evidence="6">
    <location>
        <begin position="573"/>
        <end position="585"/>
    </location>
</feature>
<keyword evidence="3" id="KW-0272">Extracellular matrix</keyword>
<keyword evidence="4" id="KW-0677">Repeat</keyword>
<feature type="domain" description="VWFA" evidence="8">
    <location>
        <begin position="99"/>
        <end position="310"/>
    </location>
</feature>
<dbReference type="InterPro" id="IPR002035">
    <property type="entry name" value="VWF_A"/>
</dbReference>
<evidence type="ECO:0000256" key="3">
    <source>
        <dbReference type="ARBA" id="ARBA00022530"/>
    </source>
</evidence>
<comment type="subcellular location">
    <subcellularLocation>
        <location evidence="1">Secreted</location>
        <location evidence="1">Extracellular space</location>
        <location evidence="1">Extracellular matrix</location>
    </subcellularLocation>
</comment>
<evidence type="ECO:0000256" key="4">
    <source>
        <dbReference type="ARBA" id="ARBA00022737"/>
    </source>
</evidence>
<protein>
    <recommendedName>
        <fullName evidence="8">VWFA domain-containing protein</fullName>
    </recommendedName>
</protein>
<feature type="domain" description="VWFA" evidence="8">
    <location>
        <begin position="906"/>
        <end position="1089"/>
    </location>
</feature>
<feature type="compositionally biased region" description="Gly residues" evidence="6">
    <location>
        <begin position="391"/>
        <end position="400"/>
    </location>
</feature>
<dbReference type="FunFam" id="3.40.50.410:FF:000026">
    <property type="entry name" value="Collagen, type VI, alpha 1"/>
    <property type="match status" value="1"/>
</dbReference>
<proteinExistence type="predicted"/>
<dbReference type="SUPFAM" id="SSF53300">
    <property type="entry name" value="vWA-like"/>
    <property type="match status" value="3"/>
</dbReference>
<feature type="region of interest" description="Disordered" evidence="6">
    <location>
        <begin position="348"/>
        <end position="659"/>
    </location>
</feature>
<name>A0AAZ3S4X6_ONCTS</name>
<dbReference type="InterPro" id="IPR050525">
    <property type="entry name" value="ECM_Assembly_Org"/>
</dbReference>
<evidence type="ECO:0000313" key="9">
    <source>
        <dbReference type="Ensembl" id="ENSOTSP00005148097.1"/>
    </source>
</evidence>
<dbReference type="CDD" id="cd01450">
    <property type="entry name" value="vWFA_subfamily_ECM"/>
    <property type="match status" value="1"/>
</dbReference>
<evidence type="ECO:0000256" key="6">
    <source>
        <dbReference type="SAM" id="MobiDB-lite"/>
    </source>
</evidence>
<feature type="compositionally biased region" description="Gly residues" evidence="6">
    <location>
        <begin position="361"/>
        <end position="370"/>
    </location>
</feature>
<dbReference type="Proteomes" id="UP000694402">
    <property type="component" value="Unassembled WGS sequence"/>
</dbReference>
<dbReference type="GeneTree" id="ENSGT00940000155682"/>
<evidence type="ECO:0000256" key="1">
    <source>
        <dbReference type="ARBA" id="ARBA00004498"/>
    </source>
</evidence>
<evidence type="ECO:0000256" key="7">
    <source>
        <dbReference type="SAM" id="SignalP"/>
    </source>
</evidence>
<dbReference type="AlphaFoldDB" id="A0AAZ3S4X6"/>
<dbReference type="Gene3D" id="3.40.50.410">
    <property type="entry name" value="von Willebrand factor, type A domain"/>
    <property type="match status" value="3"/>
</dbReference>
<dbReference type="PANTHER" id="PTHR24020:SF29">
    <property type="entry name" value="COLLAGEN ALPHA-2(VI) CHAIN"/>
    <property type="match status" value="1"/>
</dbReference>
<evidence type="ECO:0000256" key="5">
    <source>
        <dbReference type="ARBA" id="ARBA00022889"/>
    </source>
</evidence>
<feature type="signal peptide" evidence="7">
    <location>
        <begin position="1"/>
        <end position="40"/>
    </location>
</feature>
<dbReference type="InterPro" id="IPR008160">
    <property type="entry name" value="Collagen"/>
</dbReference>